<evidence type="ECO:0000313" key="1">
    <source>
        <dbReference type="EMBL" id="KAK4543137.1"/>
    </source>
</evidence>
<reference evidence="1 2" key="1">
    <citation type="submission" date="2021-11" db="EMBL/GenBank/DDBJ databases">
        <title>Black yeast isolated from Biological Soil Crust.</title>
        <authorList>
            <person name="Kurbessoian T."/>
        </authorList>
    </citation>
    <scope>NUCLEOTIDE SEQUENCE [LARGE SCALE GENOMIC DNA]</scope>
    <source>
        <strain evidence="1 2">CCFEE 5522</strain>
    </source>
</reference>
<protein>
    <recommendedName>
        <fullName evidence="3">6,7-dimethyl-8-ribityllumazine synthase</fullName>
    </recommendedName>
</protein>
<name>A0AAV9JDD2_9PEZI</name>
<keyword evidence="2" id="KW-1185">Reference proteome</keyword>
<dbReference type="AlphaFoldDB" id="A0AAV9JDD2"/>
<accession>A0AAV9JDD2</accession>
<dbReference type="Proteomes" id="UP001324427">
    <property type="component" value="Unassembled WGS sequence"/>
</dbReference>
<comment type="caution">
    <text evidence="1">The sequence shown here is derived from an EMBL/GenBank/DDBJ whole genome shotgun (WGS) entry which is preliminary data.</text>
</comment>
<proteinExistence type="predicted"/>
<sequence>MSTSAARKPILLLRLKPNDTAATALNLTAAAANMAAMVATSIAQANAAGFDIEPIEVDPDDPQGTLVRLSGKLRSQHWEGVLIGFAFRGAKEHTPIFEAAVNVVASEVVARGTTRLLFGNAPDNVMAVLERNFGVAE</sequence>
<dbReference type="EMBL" id="JAVFHQ010000035">
    <property type="protein sequence ID" value="KAK4543137.1"/>
    <property type="molecule type" value="Genomic_DNA"/>
</dbReference>
<gene>
    <name evidence="1" type="ORF">LTR36_005915</name>
</gene>
<evidence type="ECO:0000313" key="2">
    <source>
        <dbReference type="Proteomes" id="UP001324427"/>
    </source>
</evidence>
<evidence type="ECO:0008006" key="3">
    <source>
        <dbReference type="Google" id="ProtNLM"/>
    </source>
</evidence>
<organism evidence="1 2">
    <name type="scientific">Oleoguttula mirabilis</name>
    <dbReference type="NCBI Taxonomy" id="1507867"/>
    <lineage>
        <taxon>Eukaryota</taxon>
        <taxon>Fungi</taxon>
        <taxon>Dikarya</taxon>
        <taxon>Ascomycota</taxon>
        <taxon>Pezizomycotina</taxon>
        <taxon>Dothideomycetes</taxon>
        <taxon>Dothideomycetidae</taxon>
        <taxon>Mycosphaerellales</taxon>
        <taxon>Teratosphaeriaceae</taxon>
        <taxon>Oleoguttula</taxon>
    </lineage>
</organism>